<reference evidence="1" key="1">
    <citation type="submission" date="2023-07" db="EMBL/GenBank/DDBJ databases">
        <title>Genome content predicts the carbon catabolic preferences of heterotrophic bacteria.</title>
        <authorList>
            <person name="Gralka M."/>
        </authorList>
    </citation>
    <scope>NUCLEOTIDE SEQUENCE</scope>
    <source>
        <strain evidence="1">E2R20</strain>
    </source>
</reference>
<comment type="caution">
    <text evidence="1">The sequence shown here is derived from an EMBL/GenBank/DDBJ whole genome shotgun (WGS) entry which is preliminary data.</text>
</comment>
<accession>A0AAW7YXC8</accession>
<dbReference type="AlphaFoldDB" id="A0AAW7YXC8"/>
<organism evidence="1 2">
    <name type="scientific">Staphylococcus pasteuri_A</name>
    <dbReference type="NCBI Taxonomy" id="3062664"/>
    <lineage>
        <taxon>Bacteria</taxon>
        <taxon>Bacillati</taxon>
        <taxon>Bacillota</taxon>
        <taxon>Bacilli</taxon>
        <taxon>Bacillales</taxon>
        <taxon>Staphylococcaceae</taxon>
        <taxon>Staphylococcus</taxon>
    </lineage>
</organism>
<dbReference type="EMBL" id="JAUOQO010001064">
    <property type="protein sequence ID" value="MDO6575683.1"/>
    <property type="molecule type" value="Genomic_DNA"/>
</dbReference>
<gene>
    <name evidence="1" type="ORF">Q4528_16370</name>
</gene>
<dbReference type="RefSeq" id="WP_303522861.1">
    <property type="nucleotide sequence ID" value="NZ_JAUOQO010001064.1"/>
</dbReference>
<sequence length="67" mass="7564">MAEIPGYENNPLNGIDFNILQLDVAEQTSNPVLTIPDVLVEIQPWALEDIDVERTFSFQPLSMDMQS</sequence>
<dbReference type="Proteomes" id="UP001170310">
    <property type="component" value="Unassembled WGS sequence"/>
</dbReference>
<feature type="non-terminal residue" evidence="1">
    <location>
        <position position="67"/>
    </location>
</feature>
<evidence type="ECO:0000313" key="2">
    <source>
        <dbReference type="Proteomes" id="UP001170310"/>
    </source>
</evidence>
<keyword evidence="2" id="KW-1185">Reference proteome</keyword>
<proteinExistence type="predicted"/>
<name>A0AAW7YXC8_9STAP</name>
<protein>
    <submittedName>
        <fullName evidence="1">Uncharacterized protein</fullName>
    </submittedName>
</protein>
<evidence type="ECO:0000313" key="1">
    <source>
        <dbReference type="EMBL" id="MDO6575683.1"/>
    </source>
</evidence>